<dbReference type="Proteomes" id="UP000290932">
    <property type="component" value="Unassembled WGS sequence"/>
</dbReference>
<reference evidence="1 2" key="1">
    <citation type="journal article" date="2015" name="Int. J. Syst. Evol. Microbiol.">
        <title>Methanoculleus taiwanensis sp. nov., a methanogen isolated from deep marine sediment at the deformation front area near Taiwan.</title>
        <authorList>
            <person name="Weng C.Y."/>
            <person name="Chen S.C."/>
            <person name="Lai M.C."/>
            <person name="Wu S.Y."/>
            <person name="Lin S."/>
            <person name="Yang T.F."/>
            <person name="Chen P.C."/>
        </authorList>
    </citation>
    <scope>NUCLEOTIDE SEQUENCE [LARGE SCALE GENOMIC DNA]</scope>
    <source>
        <strain evidence="1 2">CYW4</strain>
    </source>
</reference>
<evidence type="ECO:0000313" key="1">
    <source>
        <dbReference type="EMBL" id="RXE55911.1"/>
    </source>
</evidence>
<evidence type="ECO:0000313" key="2">
    <source>
        <dbReference type="Proteomes" id="UP000290932"/>
    </source>
</evidence>
<dbReference type="RefSeq" id="WP_128693624.1">
    <property type="nucleotide sequence ID" value="NZ_LHQS01000002.1"/>
</dbReference>
<keyword evidence="2" id="KW-1185">Reference proteome</keyword>
<comment type="caution">
    <text evidence="1">The sequence shown here is derived from an EMBL/GenBank/DDBJ whole genome shotgun (WGS) entry which is preliminary data.</text>
</comment>
<dbReference type="EMBL" id="LHQS01000002">
    <property type="protein sequence ID" value="RXE55911.1"/>
    <property type="molecule type" value="Genomic_DNA"/>
</dbReference>
<organism evidence="1 2">
    <name type="scientific">Methanoculleus taiwanensis</name>
    <dbReference type="NCBI Taxonomy" id="1550565"/>
    <lineage>
        <taxon>Archaea</taxon>
        <taxon>Methanobacteriati</taxon>
        <taxon>Methanobacteriota</taxon>
        <taxon>Stenosarchaea group</taxon>
        <taxon>Methanomicrobia</taxon>
        <taxon>Methanomicrobiales</taxon>
        <taxon>Methanomicrobiaceae</taxon>
        <taxon>Methanoculleus</taxon>
    </lineage>
</organism>
<sequence length="116" mass="13123">MTERFNLMKTSPYFTVCREVGNCIVTRNNDRGYLCGYCAVPLSLVDEVDTEKFAGTVPVHGGVTFQRPDESGEYWIFGFDAAHRGDENVPGLRDPDVILRMAQEMEAWILQQLTKS</sequence>
<accession>A0A498GZ20</accession>
<dbReference type="AlphaFoldDB" id="A0A498GZ20"/>
<gene>
    <name evidence="1" type="ORF">ABH15_06800</name>
</gene>
<protein>
    <submittedName>
        <fullName evidence="1">Uncharacterized protein</fullName>
    </submittedName>
</protein>
<name>A0A498GZ20_9EURY</name>
<proteinExistence type="predicted"/>